<dbReference type="SUPFAM" id="SSF140383">
    <property type="entry name" value="BSD domain-like"/>
    <property type="match status" value="1"/>
</dbReference>
<feature type="region of interest" description="Disordered" evidence="1">
    <location>
        <begin position="46"/>
        <end position="67"/>
    </location>
</feature>
<dbReference type="InterPro" id="IPR035925">
    <property type="entry name" value="BSD_dom_sf"/>
</dbReference>
<sequence length="191" mass="22067">MGWIGSIGAGLINCSVHYMSETWQPEKKIIEHSVMDWSSWLRRSVSSSKNSRNPDQQIPKPGGGREEEEQLGITQQLIDHVKSFTIDTFKNFPLQGKKHVLDLSEWQERHATHVLSKVKELSHLRFMLCPRHLKDRQFWIIYFMLVKSHVAEYELHAIRLAKLKGMAIENEESTNTIGFEVEMAEAKPPTS</sequence>
<evidence type="ECO:0000259" key="2">
    <source>
        <dbReference type="PROSITE" id="PS50858"/>
    </source>
</evidence>
<dbReference type="PANTHER" id="PTHR31923:SF3">
    <property type="entry name" value="BSD DOMAIN-CONTAINING PROTEIN"/>
    <property type="match status" value="1"/>
</dbReference>
<organism evidence="3 4">
    <name type="scientific">Salix dunnii</name>
    <dbReference type="NCBI Taxonomy" id="1413687"/>
    <lineage>
        <taxon>Eukaryota</taxon>
        <taxon>Viridiplantae</taxon>
        <taxon>Streptophyta</taxon>
        <taxon>Embryophyta</taxon>
        <taxon>Tracheophyta</taxon>
        <taxon>Spermatophyta</taxon>
        <taxon>Magnoliopsida</taxon>
        <taxon>eudicotyledons</taxon>
        <taxon>Gunneridae</taxon>
        <taxon>Pentapetalae</taxon>
        <taxon>rosids</taxon>
        <taxon>fabids</taxon>
        <taxon>Malpighiales</taxon>
        <taxon>Salicaceae</taxon>
        <taxon>Saliceae</taxon>
        <taxon>Salix</taxon>
    </lineage>
</organism>
<dbReference type="InterPro" id="IPR005607">
    <property type="entry name" value="BSD_dom"/>
</dbReference>
<accession>A0A835N8V6</accession>
<dbReference type="PANTHER" id="PTHR31923">
    <property type="entry name" value="BSD DOMAIN-CONTAINING PROTEIN"/>
    <property type="match status" value="1"/>
</dbReference>
<dbReference type="AlphaFoldDB" id="A0A835N8V6"/>
<evidence type="ECO:0000256" key="1">
    <source>
        <dbReference type="SAM" id="MobiDB-lite"/>
    </source>
</evidence>
<dbReference type="EMBL" id="JADGMS010000002">
    <property type="protein sequence ID" value="KAF9688385.1"/>
    <property type="molecule type" value="Genomic_DNA"/>
</dbReference>
<dbReference type="Proteomes" id="UP000657918">
    <property type="component" value="Unassembled WGS sequence"/>
</dbReference>
<comment type="caution">
    <text evidence="3">The sequence shown here is derived from an EMBL/GenBank/DDBJ whole genome shotgun (WGS) entry which is preliminary data.</text>
</comment>
<dbReference type="Pfam" id="PF03909">
    <property type="entry name" value="BSD"/>
    <property type="match status" value="1"/>
</dbReference>
<proteinExistence type="predicted"/>
<evidence type="ECO:0000313" key="3">
    <source>
        <dbReference type="EMBL" id="KAF9688385.1"/>
    </source>
</evidence>
<dbReference type="Gene3D" id="1.10.3970.10">
    <property type="entry name" value="BSD domain"/>
    <property type="match status" value="1"/>
</dbReference>
<evidence type="ECO:0000313" key="4">
    <source>
        <dbReference type="Proteomes" id="UP000657918"/>
    </source>
</evidence>
<keyword evidence="4" id="KW-1185">Reference proteome</keyword>
<gene>
    <name evidence="3" type="ORF">SADUNF_Sadunf02G0191900</name>
</gene>
<protein>
    <recommendedName>
        <fullName evidence="2">BSD domain-containing protein</fullName>
    </recommendedName>
</protein>
<dbReference type="SMART" id="SM00751">
    <property type="entry name" value="BSD"/>
    <property type="match status" value="1"/>
</dbReference>
<reference evidence="3 4" key="1">
    <citation type="submission" date="2020-10" db="EMBL/GenBank/DDBJ databases">
        <title>Plant Genome Project.</title>
        <authorList>
            <person name="Zhang R.-G."/>
        </authorList>
    </citation>
    <scope>NUCLEOTIDE SEQUENCE [LARGE SCALE GENOMIC DNA]</scope>
    <source>
        <strain evidence="3">FAFU-HL-1</strain>
        <tissue evidence="3">Leaf</tissue>
    </source>
</reference>
<feature type="domain" description="BSD" evidence="2">
    <location>
        <begin position="105"/>
        <end position="150"/>
    </location>
</feature>
<dbReference type="OrthoDB" id="47923at2759"/>
<dbReference type="PROSITE" id="PS50858">
    <property type="entry name" value="BSD"/>
    <property type="match status" value="1"/>
</dbReference>
<name>A0A835N8V6_9ROSI</name>